<reference evidence="2" key="1">
    <citation type="journal article" date="2019" name="Sci. Rep.">
        <title>Draft genome of Tanacetum cinerariifolium, the natural source of mosquito coil.</title>
        <authorList>
            <person name="Yamashiro T."/>
            <person name="Shiraishi A."/>
            <person name="Satake H."/>
            <person name="Nakayama K."/>
        </authorList>
    </citation>
    <scope>NUCLEOTIDE SEQUENCE</scope>
</reference>
<dbReference type="AlphaFoldDB" id="A0A699XXN2"/>
<protein>
    <submittedName>
        <fullName evidence="2">Uncharacterized protein</fullName>
    </submittedName>
</protein>
<feature type="region of interest" description="Disordered" evidence="1">
    <location>
        <begin position="1"/>
        <end position="23"/>
    </location>
</feature>
<evidence type="ECO:0000313" key="2">
    <source>
        <dbReference type="EMBL" id="GFD60574.1"/>
    </source>
</evidence>
<accession>A0A699XXN2</accession>
<sequence length="60" mass="6529">MYSPGWVHTGLTGANNGGAKPPGAWTPEQVVDYMIDKVFEEGDFYVICPDNETSSVSYSL</sequence>
<gene>
    <name evidence="2" type="ORF">Tci_932543</name>
</gene>
<name>A0A699XXN2_TANCI</name>
<evidence type="ECO:0000256" key="1">
    <source>
        <dbReference type="SAM" id="MobiDB-lite"/>
    </source>
</evidence>
<organism evidence="2">
    <name type="scientific">Tanacetum cinerariifolium</name>
    <name type="common">Dalmatian daisy</name>
    <name type="synonym">Chrysanthemum cinerariifolium</name>
    <dbReference type="NCBI Taxonomy" id="118510"/>
    <lineage>
        <taxon>Eukaryota</taxon>
        <taxon>Viridiplantae</taxon>
        <taxon>Streptophyta</taxon>
        <taxon>Embryophyta</taxon>
        <taxon>Tracheophyta</taxon>
        <taxon>Spermatophyta</taxon>
        <taxon>Magnoliopsida</taxon>
        <taxon>eudicotyledons</taxon>
        <taxon>Gunneridae</taxon>
        <taxon>Pentapetalae</taxon>
        <taxon>asterids</taxon>
        <taxon>campanulids</taxon>
        <taxon>Asterales</taxon>
        <taxon>Asteraceae</taxon>
        <taxon>Asteroideae</taxon>
        <taxon>Anthemideae</taxon>
        <taxon>Anthemidinae</taxon>
        <taxon>Tanacetum</taxon>
    </lineage>
</organism>
<feature type="compositionally biased region" description="Low complexity" evidence="1">
    <location>
        <begin position="13"/>
        <end position="23"/>
    </location>
</feature>
<dbReference type="EMBL" id="BKCJ011879630">
    <property type="protein sequence ID" value="GFD60574.1"/>
    <property type="molecule type" value="Genomic_DNA"/>
</dbReference>
<comment type="caution">
    <text evidence="2">The sequence shown here is derived from an EMBL/GenBank/DDBJ whole genome shotgun (WGS) entry which is preliminary data.</text>
</comment>
<proteinExistence type="predicted"/>
<feature type="non-terminal residue" evidence="2">
    <location>
        <position position="60"/>
    </location>
</feature>